<reference evidence="2" key="3">
    <citation type="submission" date="2020-12" db="UniProtKB">
        <authorList>
            <consortium name="EnsemblPlants"/>
        </authorList>
    </citation>
    <scope>IDENTIFICATION</scope>
</reference>
<dbReference type="InParanoid" id="A0A2K1JKD1"/>
<evidence type="ECO:0000313" key="3">
    <source>
        <dbReference type="Proteomes" id="UP000006727"/>
    </source>
</evidence>
<dbReference type="Proteomes" id="UP000006727">
    <property type="component" value="Chromosome 13"/>
</dbReference>
<evidence type="ECO:0000313" key="2">
    <source>
        <dbReference type="EnsemblPlants" id="PAC:32931733.CDS.1"/>
    </source>
</evidence>
<dbReference type="EnsemblPlants" id="Pp3c13_1530V3.2">
    <property type="protein sequence ID" value="PAC:32931734.CDS.1"/>
    <property type="gene ID" value="Pp3c13_1530"/>
</dbReference>
<keyword evidence="3" id="KW-1185">Reference proteome</keyword>
<dbReference type="EMBL" id="ABEU02000013">
    <property type="protein sequence ID" value="PNR42013.1"/>
    <property type="molecule type" value="Genomic_DNA"/>
</dbReference>
<sequence>MTIQNILFDRVDAGIGWLPLIFPGPKPLQLTVNCNFGMLSGSNRLLDLAGVRYRDEGDLFDC</sequence>
<protein>
    <submittedName>
        <fullName evidence="1 2">Uncharacterized protein</fullName>
    </submittedName>
</protein>
<name>A0A2K1JKD1_PHYPA</name>
<organism evidence="1">
    <name type="scientific">Physcomitrium patens</name>
    <name type="common">Spreading-leaved earth moss</name>
    <name type="synonym">Physcomitrella patens</name>
    <dbReference type="NCBI Taxonomy" id="3218"/>
    <lineage>
        <taxon>Eukaryota</taxon>
        <taxon>Viridiplantae</taxon>
        <taxon>Streptophyta</taxon>
        <taxon>Embryophyta</taxon>
        <taxon>Bryophyta</taxon>
        <taxon>Bryophytina</taxon>
        <taxon>Bryopsida</taxon>
        <taxon>Funariidae</taxon>
        <taxon>Funariales</taxon>
        <taxon>Funariaceae</taxon>
        <taxon>Physcomitrium</taxon>
    </lineage>
</organism>
<dbReference type="Gramene" id="Pp3c13_1530V3.2">
    <property type="protein sequence ID" value="PAC:32931734.CDS.1"/>
    <property type="gene ID" value="Pp3c13_1530"/>
</dbReference>
<reference evidence="1 3" key="1">
    <citation type="journal article" date="2008" name="Science">
        <title>The Physcomitrella genome reveals evolutionary insights into the conquest of land by plants.</title>
        <authorList>
            <person name="Rensing S."/>
            <person name="Lang D."/>
            <person name="Zimmer A."/>
            <person name="Terry A."/>
            <person name="Salamov A."/>
            <person name="Shapiro H."/>
            <person name="Nishiyama T."/>
            <person name="Perroud P.-F."/>
            <person name="Lindquist E."/>
            <person name="Kamisugi Y."/>
            <person name="Tanahashi T."/>
            <person name="Sakakibara K."/>
            <person name="Fujita T."/>
            <person name="Oishi K."/>
            <person name="Shin-I T."/>
            <person name="Kuroki Y."/>
            <person name="Toyoda A."/>
            <person name="Suzuki Y."/>
            <person name="Hashimoto A."/>
            <person name="Yamaguchi K."/>
            <person name="Sugano A."/>
            <person name="Kohara Y."/>
            <person name="Fujiyama A."/>
            <person name="Anterola A."/>
            <person name="Aoki S."/>
            <person name="Ashton N."/>
            <person name="Barbazuk W.B."/>
            <person name="Barker E."/>
            <person name="Bennetzen J."/>
            <person name="Bezanilla M."/>
            <person name="Blankenship R."/>
            <person name="Cho S.H."/>
            <person name="Dutcher S."/>
            <person name="Estelle M."/>
            <person name="Fawcett J.A."/>
            <person name="Gundlach H."/>
            <person name="Hanada K."/>
            <person name="Heyl A."/>
            <person name="Hicks K.A."/>
            <person name="Hugh J."/>
            <person name="Lohr M."/>
            <person name="Mayer K."/>
            <person name="Melkozernov A."/>
            <person name="Murata T."/>
            <person name="Nelson D."/>
            <person name="Pils B."/>
            <person name="Prigge M."/>
            <person name="Reiss B."/>
            <person name="Renner T."/>
            <person name="Rombauts S."/>
            <person name="Rushton P."/>
            <person name="Sanderfoot A."/>
            <person name="Schween G."/>
            <person name="Shiu S.-H."/>
            <person name="Stueber K."/>
            <person name="Theodoulou F.L."/>
            <person name="Tu H."/>
            <person name="Van de Peer Y."/>
            <person name="Verrier P.J."/>
            <person name="Waters E."/>
            <person name="Wood A."/>
            <person name="Yang L."/>
            <person name="Cove D."/>
            <person name="Cuming A."/>
            <person name="Hasebe M."/>
            <person name="Lucas S."/>
            <person name="Mishler D.B."/>
            <person name="Reski R."/>
            <person name="Grigoriev I."/>
            <person name="Quatrano R.S."/>
            <person name="Boore J.L."/>
        </authorList>
    </citation>
    <scope>NUCLEOTIDE SEQUENCE [LARGE SCALE GENOMIC DNA]</scope>
    <source>
        <strain evidence="2 3">cv. Gransden 2004</strain>
    </source>
</reference>
<dbReference type="Gramene" id="Pp3c13_1530V3.1">
    <property type="protein sequence ID" value="PAC:32931733.CDS.1"/>
    <property type="gene ID" value="Pp3c13_1530"/>
</dbReference>
<dbReference type="EnsemblPlants" id="Pp3c13_1530V3.1">
    <property type="protein sequence ID" value="PAC:32931733.CDS.1"/>
    <property type="gene ID" value="Pp3c13_1530"/>
</dbReference>
<reference evidence="1 3" key="2">
    <citation type="journal article" date="2018" name="Plant J.">
        <title>The Physcomitrella patens chromosome-scale assembly reveals moss genome structure and evolution.</title>
        <authorList>
            <person name="Lang D."/>
            <person name="Ullrich K.K."/>
            <person name="Murat F."/>
            <person name="Fuchs J."/>
            <person name="Jenkins J."/>
            <person name="Haas F.B."/>
            <person name="Piednoel M."/>
            <person name="Gundlach H."/>
            <person name="Van Bel M."/>
            <person name="Meyberg R."/>
            <person name="Vives C."/>
            <person name="Morata J."/>
            <person name="Symeonidi A."/>
            <person name="Hiss M."/>
            <person name="Muchero W."/>
            <person name="Kamisugi Y."/>
            <person name="Saleh O."/>
            <person name="Blanc G."/>
            <person name="Decker E.L."/>
            <person name="van Gessel N."/>
            <person name="Grimwood J."/>
            <person name="Hayes R.D."/>
            <person name="Graham S.W."/>
            <person name="Gunter L.E."/>
            <person name="McDaniel S.F."/>
            <person name="Hoernstein S.N.W."/>
            <person name="Larsson A."/>
            <person name="Li F.W."/>
            <person name="Perroud P.F."/>
            <person name="Phillips J."/>
            <person name="Ranjan P."/>
            <person name="Rokshar D.S."/>
            <person name="Rothfels C.J."/>
            <person name="Schneider L."/>
            <person name="Shu S."/>
            <person name="Stevenson D.W."/>
            <person name="Thummler F."/>
            <person name="Tillich M."/>
            <person name="Villarreal Aguilar J.C."/>
            <person name="Widiez T."/>
            <person name="Wong G.K."/>
            <person name="Wymore A."/>
            <person name="Zhang Y."/>
            <person name="Zimmer A.D."/>
            <person name="Quatrano R.S."/>
            <person name="Mayer K.F.X."/>
            <person name="Goodstein D."/>
            <person name="Casacuberta J.M."/>
            <person name="Vandepoele K."/>
            <person name="Reski R."/>
            <person name="Cuming A.C."/>
            <person name="Tuskan G.A."/>
            <person name="Maumus F."/>
            <person name="Salse J."/>
            <person name="Schmutz J."/>
            <person name="Rensing S.A."/>
        </authorList>
    </citation>
    <scope>NUCLEOTIDE SEQUENCE [LARGE SCALE GENOMIC DNA]</scope>
    <source>
        <strain evidence="2 3">cv. Gransden 2004</strain>
    </source>
</reference>
<gene>
    <name evidence="1" type="ORF">PHYPA_016842</name>
</gene>
<proteinExistence type="predicted"/>
<dbReference type="AlphaFoldDB" id="A0A2K1JKD1"/>
<accession>A0A2K1JKD1</accession>
<evidence type="ECO:0000313" key="1">
    <source>
        <dbReference type="EMBL" id="PNR42013.1"/>
    </source>
</evidence>